<reference evidence="2 3" key="2">
    <citation type="journal article" date="2013" name="PLoS ONE">
        <title>Whole genome mapping and re-organization of the nuclear and mitochondrial genomes of Babesia microti isolates.</title>
        <authorList>
            <person name="Cornillot E."/>
            <person name="Dassouli A."/>
            <person name="Garg A."/>
            <person name="Pachikara N."/>
            <person name="Randazzo S."/>
            <person name="Depoix D."/>
            <person name="Carcy B."/>
            <person name="Delbecq S."/>
            <person name="Frutos R."/>
            <person name="Silva J.C."/>
            <person name="Sutton R."/>
            <person name="Krause P.J."/>
            <person name="Mamoun C.B."/>
        </authorList>
    </citation>
    <scope>NUCLEOTIDE SEQUENCE [LARGE SCALE GENOMIC DNA]</scope>
    <source>
        <strain evidence="2 3">RI</strain>
    </source>
</reference>
<evidence type="ECO:0000313" key="2">
    <source>
        <dbReference type="EMBL" id="CCF75883.1"/>
    </source>
</evidence>
<feature type="signal peptide" evidence="1">
    <location>
        <begin position="1"/>
        <end position="26"/>
    </location>
</feature>
<dbReference type="RefSeq" id="XP_012650291.1">
    <property type="nucleotide sequence ID" value="XM_012794837.1"/>
</dbReference>
<dbReference type="VEuPathDB" id="PiroplasmaDB:BmR1_04g08530"/>
<reference evidence="2 3" key="1">
    <citation type="journal article" date="2012" name="Nucleic Acids Res.">
        <title>Sequencing of the smallest Apicomplexan genome from the human pathogen Babesia microti.</title>
        <authorList>
            <person name="Cornillot E."/>
            <person name="Hadj-Kaddour K."/>
            <person name="Dassouli A."/>
            <person name="Noel B."/>
            <person name="Ranwez V."/>
            <person name="Vacherie B."/>
            <person name="Augagneur Y."/>
            <person name="Bres V."/>
            <person name="Duclos A."/>
            <person name="Randazzo S."/>
            <person name="Carcy B."/>
            <person name="Debierre-Grockiego F."/>
            <person name="Delbecq S."/>
            <person name="Moubri-Menage K."/>
            <person name="Shams-Eldin H."/>
            <person name="Usmani-Brown S."/>
            <person name="Bringaud F."/>
            <person name="Wincker P."/>
            <person name="Vivares C.P."/>
            <person name="Schwarz R.T."/>
            <person name="Schetters T.P."/>
            <person name="Krause P.J."/>
            <person name="Gorenflot A."/>
            <person name="Berry V."/>
            <person name="Barbe V."/>
            <person name="Ben Mamoun C."/>
        </authorList>
    </citation>
    <scope>NUCLEOTIDE SEQUENCE [LARGE SCALE GENOMIC DNA]</scope>
    <source>
        <strain evidence="2 3">RI</strain>
    </source>
</reference>
<sequence length="124" mass="14247">MAFRNKLPTLTLLIISLLSLFATTTSVKFITFDLDKFSLDSKLFSEINDTADCEKYLELTPQEGTQFGDILIGEKRIVRPSTVSNRRVMVCLAGQQIDQVYIKSIRILDDSDREEKVYIYTRTQ</sequence>
<reference evidence="2 3" key="3">
    <citation type="journal article" date="2016" name="Sci. Rep.">
        <title>Genome-wide diversity and gene expression profiling of Babesia microti isolates identify polymorphic genes that mediate host-pathogen interactions.</title>
        <authorList>
            <person name="Silva J.C."/>
            <person name="Cornillot E."/>
            <person name="McCracken C."/>
            <person name="Usmani-Brown S."/>
            <person name="Dwivedi A."/>
            <person name="Ifeonu O.O."/>
            <person name="Crabtree J."/>
            <person name="Gotia H.T."/>
            <person name="Virji A.Z."/>
            <person name="Reynes C."/>
            <person name="Colinge J."/>
            <person name="Kumar V."/>
            <person name="Lawres L."/>
            <person name="Pazzi J.E."/>
            <person name="Pablo J.V."/>
            <person name="Hung C."/>
            <person name="Brancato J."/>
            <person name="Kumari P."/>
            <person name="Orvis J."/>
            <person name="Tretina K."/>
            <person name="Chibucos M."/>
            <person name="Ott S."/>
            <person name="Sadzewicz L."/>
            <person name="Sengamalay N."/>
            <person name="Shetty A.C."/>
            <person name="Su Q."/>
            <person name="Tallon L."/>
            <person name="Fraser C.M."/>
            <person name="Frutos R."/>
            <person name="Molina D.M."/>
            <person name="Krause P.J."/>
            <person name="Ben Mamoun C."/>
        </authorList>
    </citation>
    <scope>NUCLEOTIDE SEQUENCE [LARGE SCALE GENOMIC DNA]</scope>
    <source>
        <strain evidence="2 3">RI</strain>
    </source>
</reference>
<dbReference type="EMBL" id="LN871599">
    <property type="protein sequence ID" value="CCF75883.1"/>
    <property type="molecule type" value="Genomic_DNA"/>
</dbReference>
<feature type="chain" id="PRO_5003711147" evidence="1">
    <location>
        <begin position="27"/>
        <end position="124"/>
    </location>
</feature>
<accession>I7J9H5</accession>
<gene>
    <name evidence="2" type="ORF">BmR1_04g08530</name>
</gene>
<dbReference type="Proteomes" id="UP000002899">
    <property type="component" value="Chromosome IV"/>
</dbReference>
<proteinExistence type="predicted"/>
<evidence type="ECO:0000256" key="1">
    <source>
        <dbReference type="SAM" id="SignalP"/>
    </source>
</evidence>
<keyword evidence="3" id="KW-1185">Reference proteome</keyword>
<name>I7J9H5_BABMR</name>
<dbReference type="AlphaFoldDB" id="I7J9H5"/>
<protein>
    <submittedName>
        <fullName evidence="2">Uncharacterized protein</fullName>
    </submittedName>
</protein>
<dbReference type="KEGG" id="bmic:BmR1_04g08530"/>
<dbReference type="GeneID" id="24426336"/>
<evidence type="ECO:0000313" key="3">
    <source>
        <dbReference type="Proteomes" id="UP000002899"/>
    </source>
</evidence>
<organism evidence="2 3">
    <name type="scientific">Babesia microti (strain RI)</name>
    <dbReference type="NCBI Taxonomy" id="1133968"/>
    <lineage>
        <taxon>Eukaryota</taxon>
        <taxon>Sar</taxon>
        <taxon>Alveolata</taxon>
        <taxon>Apicomplexa</taxon>
        <taxon>Aconoidasida</taxon>
        <taxon>Piroplasmida</taxon>
        <taxon>Babesiidae</taxon>
        <taxon>Babesia</taxon>
    </lineage>
</organism>
<keyword evidence="1" id="KW-0732">Signal</keyword>